<feature type="transmembrane region" description="Helical" evidence="1">
    <location>
        <begin position="7"/>
        <end position="25"/>
    </location>
</feature>
<keyword evidence="1" id="KW-1133">Transmembrane helix</keyword>
<protein>
    <submittedName>
        <fullName evidence="2">Enterotoxin</fullName>
    </submittedName>
</protein>
<dbReference type="Proteomes" id="UP000238775">
    <property type="component" value="Unassembled WGS sequence"/>
</dbReference>
<accession>A0A7Z1N7G6</accession>
<dbReference type="AlphaFoldDB" id="A0A7Z1N7G6"/>
<evidence type="ECO:0000313" key="2">
    <source>
        <dbReference type="EMBL" id="PPJ77022.1"/>
    </source>
</evidence>
<evidence type="ECO:0000256" key="1">
    <source>
        <dbReference type="SAM" id="Phobius"/>
    </source>
</evidence>
<gene>
    <name evidence="2" type="ORF">CV021_01235</name>
</gene>
<reference evidence="2 3" key="1">
    <citation type="submission" date="2017-11" db="EMBL/GenBank/DDBJ databases">
        <authorList>
            <person name="Founou R.C."/>
            <person name="Founou L."/>
            <person name="Allam M."/>
            <person name="Ismail A."/>
            <person name="Essack S.Y."/>
        </authorList>
    </citation>
    <scope>NUCLEOTIDE SEQUENCE [LARGE SCALE GENOMIC DNA]</scope>
    <source>
        <strain evidence="2 3">G703N2B1</strain>
    </source>
</reference>
<keyword evidence="1" id="KW-0812">Transmembrane</keyword>
<evidence type="ECO:0000313" key="3">
    <source>
        <dbReference type="Proteomes" id="UP000238775"/>
    </source>
</evidence>
<comment type="caution">
    <text evidence="2">The sequence shown here is derived from an EMBL/GenBank/DDBJ whole genome shotgun (WGS) entry which is preliminary data.</text>
</comment>
<sequence length="27" mass="3097">MKKLSTVIIILILEIVFHNINYANAQP</sequence>
<proteinExistence type="predicted"/>
<name>A0A7Z1N7G6_STAAU</name>
<feature type="non-terminal residue" evidence="2">
    <location>
        <position position="27"/>
    </location>
</feature>
<dbReference type="EMBL" id="PGWZ01000213">
    <property type="protein sequence ID" value="PPJ77022.1"/>
    <property type="molecule type" value="Genomic_DNA"/>
</dbReference>
<organism evidence="2 3">
    <name type="scientific">Staphylococcus aureus</name>
    <dbReference type="NCBI Taxonomy" id="1280"/>
    <lineage>
        <taxon>Bacteria</taxon>
        <taxon>Bacillati</taxon>
        <taxon>Bacillota</taxon>
        <taxon>Bacilli</taxon>
        <taxon>Bacillales</taxon>
        <taxon>Staphylococcaceae</taxon>
        <taxon>Staphylococcus</taxon>
    </lineage>
</organism>
<keyword evidence="1" id="KW-0472">Membrane</keyword>